<feature type="transmembrane region" description="Helical" evidence="10">
    <location>
        <begin position="208"/>
        <end position="231"/>
    </location>
</feature>
<feature type="region of interest" description="Disordered" evidence="9">
    <location>
        <begin position="884"/>
        <end position="914"/>
    </location>
</feature>
<evidence type="ECO:0000259" key="11">
    <source>
        <dbReference type="PROSITE" id="PS50259"/>
    </source>
</evidence>
<dbReference type="CDD" id="cd15047">
    <property type="entry name" value="7tmC_GABA-B-like"/>
    <property type="match status" value="1"/>
</dbReference>
<sequence>MEYVKNSSLDDDVIVVGGCCQHSSCQSRYPQIICSRKMVKPQPNVFNIMQTLESLYPALVAILEEMRWETVCIPHSEEYTQEIDGLTDILSRRKVTTIRSSDIESKSCTMMSKVVILFEERMVCSASAQLPKVLLALEKPKILCNSDSTYKDFHTYSLSSEKYILDTQQKINCFYFEAVNDIAILLLFYCYSIAILLLFYCYSIAILLLFYCYSTAILLLFYCYSTAILLLFYCYSIAILLLFYCYSIAILLLFYCYSTAILLLFYCYSTAILLLFYCYSTAILLLFYCYSTAILLLFYCYSIAILLLFYCYSIAILLLFYCYSIAILLLFYCYSIAILLLFYCYSTIIVLAVSRKLGYHFLANLNTDLTNLDLALCSYDSMKLVLSALAKESLSHETLSQVEKEVENQSVNFHTRVRSVALSHHAGSHNTIIAEWTEDMGLNMTENLTSTTPATPGPVTMDYDMSLAVLGVMCSFALLGAIYSVALIAFNCSKSKDRIIKLTSPNINIMTCSGSLLTLFSIPLLGIERPITDDLRIIAQMQQAGLFTVNVGITVIYSSILVKTWRVYRIFKKMHLNSKGSKDEHLLLSVVGLAVIDMAINTVWSKVDRIQCVLPSNSRQLVCSSSYHILWISLLTTYKLLLTAPTLFYAWHVRQVKLPSLQDSHFIFTNSLVLVTILLTSLPALACAGTINSTRFSTLSLCILIMVFSTLSLLLAPKVMLIRNRDDSNSKSAAKFLFRESVKQREDSGNSCWAKLKHCSNQSESNMGDSVLCQEIETLKQLVKEKDETIRELTDRLFFGADRFKAYVNQKTSSYRRVTSHPANLQSINIDTSPTWEDNYKTSRHKIDVYQTNMPVEESYHMNLPEDGKSSSRNLQENTRRDYRNRQHRHQQRLNPHSQCSPVSSVDSGTGEDILSTRGQWKSYGNSACFTIDGSMTDKYRLNRETNIAANTLPPIRELSATDLSSHNSFEDAYKSHKEVERSMTPTTDSAINMSRSVSSSEDESNSHKSRNQTPSIYEVADRISQIILKAGDAESFHSNCSSSDQTLHSSCTVLTSTTPTEEPVLTIENLQHTLDKQERIIANRKDDAITNRKEDTTTDRKCDMSKSPIVLERLAARSHRSRSASSKGLDRVTPNVYTIPSRSQLNPIPSLIVNSLYSRQPTLDSVLYE</sequence>
<protein>
    <recommendedName>
        <fullName evidence="11">G-protein coupled receptors family 3 profile domain-containing protein</fullName>
    </recommendedName>
</protein>
<name>A0A7J7KEC1_BUGNE</name>
<accession>A0A7J7KEC1</accession>
<dbReference type="PANTHER" id="PTHR10519">
    <property type="entry name" value="GABA-B RECEPTOR"/>
    <property type="match status" value="1"/>
</dbReference>
<dbReference type="Proteomes" id="UP000593567">
    <property type="component" value="Unassembled WGS sequence"/>
</dbReference>
<dbReference type="AlphaFoldDB" id="A0A7J7KEC1"/>
<feature type="region of interest" description="Disordered" evidence="9">
    <location>
        <begin position="977"/>
        <end position="1016"/>
    </location>
</feature>
<proteinExistence type="predicted"/>
<dbReference type="GO" id="GO:0038039">
    <property type="term" value="C:G protein-coupled receptor heterodimeric complex"/>
    <property type="evidence" value="ECO:0007669"/>
    <property type="project" value="TreeGrafter"/>
</dbReference>
<feature type="transmembrane region" description="Helical" evidence="10">
    <location>
        <begin position="294"/>
        <end position="322"/>
    </location>
</feature>
<dbReference type="InterPro" id="IPR017978">
    <property type="entry name" value="GPCR_3_C"/>
</dbReference>
<evidence type="ECO:0000256" key="2">
    <source>
        <dbReference type="ARBA" id="ARBA00022692"/>
    </source>
</evidence>
<keyword evidence="2 10" id="KW-0812">Transmembrane</keyword>
<evidence type="ECO:0000256" key="5">
    <source>
        <dbReference type="ARBA" id="ARBA00023136"/>
    </source>
</evidence>
<evidence type="ECO:0000256" key="10">
    <source>
        <dbReference type="SAM" id="Phobius"/>
    </source>
</evidence>
<feature type="transmembrane region" description="Helical" evidence="10">
    <location>
        <begin position="263"/>
        <end position="288"/>
    </location>
</feature>
<evidence type="ECO:0000256" key="8">
    <source>
        <dbReference type="ARBA" id="ARBA00023224"/>
    </source>
</evidence>
<feature type="transmembrane region" description="Helical" evidence="10">
    <location>
        <begin position="329"/>
        <end position="353"/>
    </location>
</feature>
<feature type="transmembrane region" description="Helical" evidence="10">
    <location>
        <begin position="697"/>
        <end position="716"/>
    </location>
</feature>
<keyword evidence="8" id="KW-0807">Transducer</keyword>
<dbReference type="OrthoDB" id="2150267at2759"/>
<feature type="transmembrane region" description="Helical" evidence="10">
    <location>
        <begin position="672"/>
        <end position="691"/>
    </location>
</feature>
<reference evidence="12" key="1">
    <citation type="submission" date="2020-06" db="EMBL/GenBank/DDBJ databases">
        <title>Draft genome of Bugula neritina, a colonial animal packing powerful symbionts and potential medicines.</title>
        <authorList>
            <person name="Rayko M."/>
        </authorList>
    </citation>
    <scope>NUCLEOTIDE SEQUENCE [LARGE SCALE GENOMIC DNA]</scope>
    <source>
        <strain evidence="12">Kwan_BN1</strain>
    </source>
</reference>
<evidence type="ECO:0000256" key="9">
    <source>
        <dbReference type="SAM" id="MobiDB-lite"/>
    </source>
</evidence>
<gene>
    <name evidence="12" type="ORF">EB796_005156</name>
</gene>
<evidence type="ECO:0000256" key="3">
    <source>
        <dbReference type="ARBA" id="ARBA00022989"/>
    </source>
</evidence>
<dbReference type="GO" id="GO:0007214">
    <property type="term" value="P:gamma-aminobutyric acid signaling pathway"/>
    <property type="evidence" value="ECO:0007669"/>
    <property type="project" value="TreeGrafter"/>
</dbReference>
<organism evidence="12 13">
    <name type="scientific">Bugula neritina</name>
    <name type="common">Brown bryozoan</name>
    <name type="synonym">Sertularia neritina</name>
    <dbReference type="NCBI Taxonomy" id="10212"/>
    <lineage>
        <taxon>Eukaryota</taxon>
        <taxon>Metazoa</taxon>
        <taxon>Spiralia</taxon>
        <taxon>Lophotrochozoa</taxon>
        <taxon>Bryozoa</taxon>
        <taxon>Gymnolaemata</taxon>
        <taxon>Cheilostomatida</taxon>
        <taxon>Flustrina</taxon>
        <taxon>Buguloidea</taxon>
        <taxon>Bugulidae</taxon>
        <taxon>Bugula</taxon>
    </lineage>
</organism>
<evidence type="ECO:0000256" key="1">
    <source>
        <dbReference type="ARBA" id="ARBA00004141"/>
    </source>
</evidence>
<dbReference type="PANTHER" id="PTHR10519:SF20">
    <property type="entry name" value="G-PROTEIN COUPLED RECEPTOR 156-RELATED"/>
    <property type="match status" value="1"/>
</dbReference>
<comment type="caution">
    <text evidence="12">The sequence shown here is derived from an EMBL/GenBank/DDBJ whole genome shotgun (WGS) entry which is preliminary data.</text>
</comment>
<keyword evidence="4" id="KW-0297">G-protein coupled receptor</keyword>
<evidence type="ECO:0000313" key="12">
    <source>
        <dbReference type="EMBL" id="KAF6036543.1"/>
    </source>
</evidence>
<feature type="transmembrane region" description="Helical" evidence="10">
    <location>
        <begin position="467"/>
        <end position="490"/>
    </location>
</feature>
<dbReference type="GO" id="GO:0004965">
    <property type="term" value="F:G protein-coupled GABA receptor activity"/>
    <property type="evidence" value="ECO:0007669"/>
    <property type="project" value="InterPro"/>
</dbReference>
<feature type="domain" description="G-protein coupled receptors family 3 profile" evidence="11">
    <location>
        <begin position="547"/>
        <end position="732"/>
    </location>
</feature>
<comment type="subcellular location">
    <subcellularLocation>
        <location evidence="1">Membrane</location>
        <topology evidence="1">Multi-pass membrane protein</topology>
    </subcellularLocation>
</comment>
<keyword evidence="7" id="KW-0325">Glycoprotein</keyword>
<dbReference type="Pfam" id="PF00003">
    <property type="entry name" value="7tm_3"/>
    <property type="match status" value="1"/>
</dbReference>
<keyword evidence="5 10" id="KW-0472">Membrane</keyword>
<keyword evidence="3 10" id="KW-1133">Transmembrane helix</keyword>
<keyword evidence="6" id="KW-0675">Receptor</keyword>
<feature type="transmembrane region" description="Helical" evidence="10">
    <location>
        <begin position="502"/>
        <end position="524"/>
    </location>
</feature>
<dbReference type="EMBL" id="VXIV02000706">
    <property type="protein sequence ID" value="KAF6036543.1"/>
    <property type="molecule type" value="Genomic_DNA"/>
</dbReference>
<dbReference type="PROSITE" id="PS50259">
    <property type="entry name" value="G_PROTEIN_RECEP_F3_4"/>
    <property type="match status" value="1"/>
</dbReference>
<keyword evidence="13" id="KW-1185">Reference proteome</keyword>
<evidence type="ECO:0000313" key="13">
    <source>
        <dbReference type="Proteomes" id="UP000593567"/>
    </source>
</evidence>
<feature type="compositionally biased region" description="Polar residues" evidence="9">
    <location>
        <begin position="984"/>
        <end position="994"/>
    </location>
</feature>
<feature type="transmembrane region" description="Helical" evidence="10">
    <location>
        <begin position="544"/>
        <end position="565"/>
    </location>
</feature>
<feature type="transmembrane region" description="Helical" evidence="10">
    <location>
        <begin position="627"/>
        <end position="651"/>
    </location>
</feature>
<feature type="compositionally biased region" description="Polar residues" evidence="9">
    <location>
        <begin position="898"/>
        <end position="908"/>
    </location>
</feature>
<dbReference type="InterPro" id="IPR002455">
    <property type="entry name" value="GPCR3_GABA-B"/>
</dbReference>
<evidence type="ECO:0000256" key="6">
    <source>
        <dbReference type="ARBA" id="ARBA00023170"/>
    </source>
</evidence>
<evidence type="ECO:0000256" key="4">
    <source>
        <dbReference type="ARBA" id="ARBA00023040"/>
    </source>
</evidence>
<evidence type="ECO:0000256" key="7">
    <source>
        <dbReference type="ARBA" id="ARBA00023180"/>
    </source>
</evidence>